<protein>
    <submittedName>
        <fullName evidence="2">Uncharacterized protein</fullName>
    </submittedName>
</protein>
<proteinExistence type="predicted"/>
<dbReference type="RefSeq" id="WP_169654355.1">
    <property type="nucleotide sequence ID" value="NZ_JABANE010000002.1"/>
</dbReference>
<dbReference type="EMBL" id="JABANE010000002">
    <property type="protein sequence ID" value="NME66609.1"/>
    <property type="molecule type" value="Genomic_DNA"/>
</dbReference>
<dbReference type="Proteomes" id="UP000576082">
    <property type="component" value="Unassembled WGS sequence"/>
</dbReference>
<gene>
    <name evidence="2" type="ORF">HHU12_01410</name>
</gene>
<evidence type="ECO:0000256" key="1">
    <source>
        <dbReference type="SAM" id="MobiDB-lite"/>
    </source>
</evidence>
<feature type="compositionally biased region" description="Polar residues" evidence="1">
    <location>
        <begin position="370"/>
        <end position="380"/>
    </location>
</feature>
<dbReference type="AlphaFoldDB" id="A0A7X9NZ59"/>
<name>A0A7X9NZ59_9BACT</name>
<evidence type="ECO:0000313" key="2">
    <source>
        <dbReference type="EMBL" id="NME66609.1"/>
    </source>
</evidence>
<accession>A0A7X9NZ59</accession>
<feature type="region of interest" description="Disordered" evidence="1">
    <location>
        <begin position="351"/>
        <end position="394"/>
    </location>
</feature>
<comment type="caution">
    <text evidence="2">The sequence shown here is derived from an EMBL/GenBank/DDBJ whole genome shotgun (WGS) entry which is preliminary data.</text>
</comment>
<sequence length="524" mass="61621">MIDGFKILIRNAIVINKLLSHFPFAGKYTISEEGELILHDYKLFFKYKGLDLMISKGKNGMHCTVKGSLHKFWNEGVHNANTYTYQDFIQTLKKLKDELFINPKETELQNIEFGVNIELPKDKNVKTVLRGLIANGNKIYEQNTQDGALSTTIKRDNYTIKTYDKTAQTKSIQKKYKPKNNLLRLEVAYNKMKTLKAMGVYSLFDLSNIGVFKSMGLWLLERWADAVFIDRQEIEFITNRLTLKQCTHFYYMLDAPIWEESEEEKQAIKEMTTEQKKKHLNQRKEARRNMLNSWRGYMCQHSKGKLQVVIYDLIQDELKRVQVPLEAVYNPFMNDLRQSKLKKVRNRKTPLFPHLDKRGNGGVNVKQKRIQQNQKGQKTSQKMENRKTPLNPQNSDSKKCLCCGADISHKSKNAKYCSKSCNNKCNRNKRKKMNEVLKQKENPVLIRLMEKIHKNSFNLSITYTQDRKRYTDQLHQKEVFAPIEWIRKIKEVKVWSDRKNAKKIVLTGTRAMRFIREVSKRNQA</sequence>
<organism evidence="2 3">
    <name type="scientific">Flammeovirga aprica JL-4</name>
    <dbReference type="NCBI Taxonomy" id="694437"/>
    <lineage>
        <taxon>Bacteria</taxon>
        <taxon>Pseudomonadati</taxon>
        <taxon>Bacteroidota</taxon>
        <taxon>Cytophagia</taxon>
        <taxon>Cytophagales</taxon>
        <taxon>Flammeovirgaceae</taxon>
        <taxon>Flammeovirga</taxon>
    </lineage>
</organism>
<reference evidence="2 3" key="1">
    <citation type="submission" date="2020-04" db="EMBL/GenBank/DDBJ databases">
        <title>Flammeovirga sp. SR4, a novel species isolated from seawater.</title>
        <authorList>
            <person name="Wang X."/>
        </authorList>
    </citation>
    <scope>NUCLEOTIDE SEQUENCE [LARGE SCALE GENOMIC DNA]</scope>
    <source>
        <strain evidence="2 3">ATCC 23126</strain>
    </source>
</reference>
<evidence type="ECO:0000313" key="3">
    <source>
        <dbReference type="Proteomes" id="UP000576082"/>
    </source>
</evidence>
<keyword evidence="3" id="KW-1185">Reference proteome</keyword>